<feature type="signal peptide" evidence="1">
    <location>
        <begin position="1"/>
        <end position="21"/>
    </location>
</feature>
<accession>A0A6B0TYC9</accession>
<feature type="chain" id="PRO_5025615095" evidence="1">
    <location>
        <begin position="22"/>
        <end position="85"/>
    </location>
</feature>
<name>A0A6B0TYC9_IXORI</name>
<sequence length="85" mass="9661">MYSFLISTFTGVGMLITSCFSRSNTLPCSPGEQHSLGHMARIDGLTSMKLWCNNVFKKCYILKTQNLSWFMQLHTACVHGHLFLE</sequence>
<reference evidence="2" key="1">
    <citation type="submission" date="2019-12" db="EMBL/GenBank/DDBJ databases">
        <title>An insight into the sialome of adult female Ixodes ricinus ticks feeding for 6 days.</title>
        <authorList>
            <person name="Perner J."/>
            <person name="Ribeiro J.M.C."/>
        </authorList>
    </citation>
    <scope>NUCLEOTIDE SEQUENCE</scope>
    <source>
        <strain evidence="2">Semi-engorged</strain>
        <tissue evidence="2">Salivary glands</tissue>
    </source>
</reference>
<protein>
    <submittedName>
        <fullName evidence="2">Putative secreted protein</fullName>
    </submittedName>
</protein>
<organism evidence="2">
    <name type="scientific">Ixodes ricinus</name>
    <name type="common">Common tick</name>
    <name type="synonym">Acarus ricinus</name>
    <dbReference type="NCBI Taxonomy" id="34613"/>
    <lineage>
        <taxon>Eukaryota</taxon>
        <taxon>Metazoa</taxon>
        <taxon>Ecdysozoa</taxon>
        <taxon>Arthropoda</taxon>
        <taxon>Chelicerata</taxon>
        <taxon>Arachnida</taxon>
        <taxon>Acari</taxon>
        <taxon>Parasitiformes</taxon>
        <taxon>Ixodida</taxon>
        <taxon>Ixodoidea</taxon>
        <taxon>Ixodidae</taxon>
        <taxon>Ixodinae</taxon>
        <taxon>Ixodes</taxon>
    </lineage>
</organism>
<evidence type="ECO:0000313" key="2">
    <source>
        <dbReference type="EMBL" id="MXU85199.1"/>
    </source>
</evidence>
<dbReference type="AlphaFoldDB" id="A0A6B0TYC9"/>
<keyword evidence="1" id="KW-0732">Signal</keyword>
<proteinExistence type="predicted"/>
<dbReference type="EMBL" id="GIFC01003116">
    <property type="protein sequence ID" value="MXU85199.1"/>
    <property type="molecule type" value="Transcribed_RNA"/>
</dbReference>
<evidence type="ECO:0000256" key="1">
    <source>
        <dbReference type="SAM" id="SignalP"/>
    </source>
</evidence>